<feature type="coiled-coil region" evidence="1">
    <location>
        <begin position="191"/>
        <end position="262"/>
    </location>
</feature>
<name>A0ABV8QS43_9BACT</name>
<sequence>MKKPKPFVLNDETVENCYGFSIPNNGIDLNQFSDNPVMLNSHQNDVEHVIGKWNDINVSGNQLLATPEFDVEDDAAKSIAGKVERGFVRACSMGFGFLMEDLKYIGGKVVLTKCVLKEASIVAVPGNAKALRLYDLATGNLVTEDELQIQLNGLKEKEQNNFQTQIEKMKQILLSAPALVALGLTAQPNTSEELDASITALKGKLEAAQANALTEKQNLEQKLTAAKTELANYKTEQMKVLLDAAEAEGKITNAERADYENLELATATKFLAKLEAKQTLADKVVGGGKTSFTEPKTFEELMKLTDAQKDEFKTANPTKYNALLA</sequence>
<evidence type="ECO:0008006" key="4">
    <source>
        <dbReference type="Google" id="ProtNLM"/>
    </source>
</evidence>
<comment type="caution">
    <text evidence="2">The sequence shown here is derived from an EMBL/GenBank/DDBJ whole genome shotgun (WGS) entry which is preliminary data.</text>
</comment>
<gene>
    <name evidence="2" type="ORF">ACFOWM_06235</name>
</gene>
<keyword evidence="1" id="KW-0175">Coiled coil</keyword>
<proteinExistence type="predicted"/>
<dbReference type="EMBL" id="JBHSCZ010000001">
    <property type="protein sequence ID" value="MFC4262465.1"/>
    <property type="molecule type" value="Genomic_DNA"/>
</dbReference>
<evidence type="ECO:0000256" key="1">
    <source>
        <dbReference type="SAM" id="Coils"/>
    </source>
</evidence>
<keyword evidence="3" id="KW-1185">Reference proteome</keyword>
<protein>
    <recommendedName>
        <fullName evidence="4">Phage prohead protease, HK97 family</fullName>
    </recommendedName>
</protein>
<evidence type="ECO:0000313" key="3">
    <source>
        <dbReference type="Proteomes" id="UP001595907"/>
    </source>
</evidence>
<organism evidence="2 3">
    <name type="scientific">Ferruginibacter yonginensis</name>
    <dbReference type="NCBI Taxonomy" id="1310416"/>
    <lineage>
        <taxon>Bacteria</taxon>
        <taxon>Pseudomonadati</taxon>
        <taxon>Bacteroidota</taxon>
        <taxon>Chitinophagia</taxon>
        <taxon>Chitinophagales</taxon>
        <taxon>Chitinophagaceae</taxon>
        <taxon>Ferruginibacter</taxon>
    </lineage>
</organism>
<dbReference type="RefSeq" id="WP_379707898.1">
    <property type="nucleotide sequence ID" value="NZ_JBHSCZ010000001.1"/>
</dbReference>
<dbReference type="Proteomes" id="UP001595907">
    <property type="component" value="Unassembled WGS sequence"/>
</dbReference>
<evidence type="ECO:0000313" key="2">
    <source>
        <dbReference type="EMBL" id="MFC4262465.1"/>
    </source>
</evidence>
<reference evidence="3" key="1">
    <citation type="journal article" date="2019" name="Int. J. Syst. Evol. Microbiol.">
        <title>The Global Catalogue of Microorganisms (GCM) 10K type strain sequencing project: providing services to taxonomists for standard genome sequencing and annotation.</title>
        <authorList>
            <consortium name="The Broad Institute Genomics Platform"/>
            <consortium name="The Broad Institute Genome Sequencing Center for Infectious Disease"/>
            <person name="Wu L."/>
            <person name="Ma J."/>
        </authorList>
    </citation>
    <scope>NUCLEOTIDE SEQUENCE [LARGE SCALE GENOMIC DNA]</scope>
    <source>
        <strain evidence="3">CECT 8289</strain>
    </source>
</reference>
<accession>A0ABV8QS43</accession>